<accession>A0ABW0ABF3</accession>
<sequence>MPFFRVTVTDPDLPATARRALAEGLTRLAVVTLKKSRARTIVHVNLVPASSYYVDGRPLTGGRDAHVEAGITLGTNSAGERAAFIAEAGTLLTDVLGPLARCGVALHELHPESYGYHGVTQFDHYRGAVASVPEAAPPR</sequence>
<reference evidence="4" key="1">
    <citation type="journal article" date="2019" name="Int. J. Syst. Evol. Microbiol.">
        <title>The Global Catalogue of Microorganisms (GCM) 10K type strain sequencing project: providing services to taxonomists for standard genome sequencing and annotation.</title>
        <authorList>
            <consortium name="The Broad Institute Genomics Platform"/>
            <consortium name="The Broad Institute Genome Sequencing Center for Infectious Disease"/>
            <person name="Wu L."/>
            <person name="Ma J."/>
        </authorList>
    </citation>
    <scope>NUCLEOTIDE SEQUENCE [LARGE SCALE GENOMIC DNA]</scope>
    <source>
        <strain evidence="4">CGMCC 4.1641</strain>
    </source>
</reference>
<dbReference type="Pfam" id="PF01361">
    <property type="entry name" value="Tautomerase"/>
    <property type="match status" value="1"/>
</dbReference>
<gene>
    <name evidence="3" type="ORF">ACFPP6_35615</name>
</gene>
<evidence type="ECO:0000259" key="2">
    <source>
        <dbReference type="Pfam" id="PF01361"/>
    </source>
</evidence>
<evidence type="ECO:0000313" key="3">
    <source>
        <dbReference type="EMBL" id="MFC5149983.1"/>
    </source>
</evidence>
<dbReference type="InterPro" id="IPR014347">
    <property type="entry name" value="Tautomerase/MIF_sf"/>
</dbReference>
<dbReference type="InterPro" id="IPR004370">
    <property type="entry name" value="4-OT-like_dom"/>
</dbReference>
<protein>
    <submittedName>
        <fullName evidence="3">4-oxalocrotonate tautomerase family protein</fullName>
    </submittedName>
</protein>
<comment type="caution">
    <text evidence="3">The sequence shown here is derived from an EMBL/GenBank/DDBJ whole genome shotgun (WGS) entry which is preliminary data.</text>
</comment>
<evidence type="ECO:0000313" key="4">
    <source>
        <dbReference type="Proteomes" id="UP001596222"/>
    </source>
</evidence>
<dbReference type="SUPFAM" id="SSF55331">
    <property type="entry name" value="Tautomerase/MIF"/>
    <property type="match status" value="1"/>
</dbReference>
<dbReference type="Proteomes" id="UP001596222">
    <property type="component" value="Unassembled WGS sequence"/>
</dbReference>
<evidence type="ECO:0000256" key="1">
    <source>
        <dbReference type="ARBA" id="ARBA00023235"/>
    </source>
</evidence>
<dbReference type="RefSeq" id="WP_382051042.1">
    <property type="nucleotide sequence ID" value="NZ_JBHSKJ010000037.1"/>
</dbReference>
<organism evidence="3 4">
    <name type="scientific">Streptomyces aureoversilis</name>
    <dbReference type="NCBI Taxonomy" id="67277"/>
    <lineage>
        <taxon>Bacteria</taxon>
        <taxon>Bacillati</taxon>
        <taxon>Actinomycetota</taxon>
        <taxon>Actinomycetes</taxon>
        <taxon>Kitasatosporales</taxon>
        <taxon>Streptomycetaceae</taxon>
        <taxon>Streptomyces</taxon>
    </lineage>
</organism>
<keyword evidence="1" id="KW-0413">Isomerase</keyword>
<proteinExistence type="predicted"/>
<name>A0ABW0ABF3_9ACTN</name>
<dbReference type="Gene3D" id="3.30.429.10">
    <property type="entry name" value="Macrophage Migration Inhibitory Factor"/>
    <property type="match status" value="1"/>
</dbReference>
<keyword evidence="4" id="KW-1185">Reference proteome</keyword>
<dbReference type="EMBL" id="JBHSKJ010000037">
    <property type="protein sequence ID" value="MFC5149983.1"/>
    <property type="molecule type" value="Genomic_DNA"/>
</dbReference>
<feature type="domain" description="4-oxalocrotonate tautomerase-like" evidence="2">
    <location>
        <begin position="2"/>
        <end position="58"/>
    </location>
</feature>